<protein>
    <recommendedName>
        <fullName evidence="3">RNase H type-1 domain-containing protein</fullName>
    </recommendedName>
</protein>
<dbReference type="EMBL" id="AMQN01011728">
    <property type="status" value="NOT_ANNOTATED_CDS"/>
    <property type="molecule type" value="Genomic_DNA"/>
</dbReference>
<dbReference type="InterPro" id="IPR012337">
    <property type="entry name" value="RNaseH-like_sf"/>
</dbReference>
<evidence type="ECO:0000313" key="6">
    <source>
        <dbReference type="Proteomes" id="UP000014760"/>
    </source>
</evidence>
<keyword evidence="2" id="KW-0548">Nucleotidyltransferase</keyword>
<dbReference type="InterPro" id="IPR001726">
    <property type="entry name" value="TdT/Mu"/>
</dbReference>
<dbReference type="GO" id="GO:0003887">
    <property type="term" value="F:DNA-directed DNA polymerase activity"/>
    <property type="evidence" value="ECO:0007669"/>
    <property type="project" value="InterPro"/>
</dbReference>
<evidence type="ECO:0000313" key="4">
    <source>
        <dbReference type="EMBL" id="ELT95634.1"/>
    </source>
</evidence>
<dbReference type="SUPFAM" id="SSF53098">
    <property type="entry name" value="Ribonuclease H-like"/>
    <property type="match status" value="1"/>
</dbReference>
<dbReference type="HOGENOM" id="CLU_761297_0_0_1"/>
<dbReference type="OrthoDB" id="6154617at2759"/>
<evidence type="ECO:0000256" key="1">
    <source>
        <dbReference type="ARBA" id="ARBA00022679"/>
    </source>
</evidence>
<dbReference type="STRING" id="283909.R7TPP6"/>
<dbReference type="InterPro" id="IPR002156">
    <property type="entry name" value="RNaseH_domain"/>
</dbReference>
<dbReference type="FunFam" id="3.30.210.10:FF:000004">
    <property type="entry name" value="DNA-directed DNA/RNA polymerase mu"/>
    <property type="match status" value="1"/>
</dbReference>
<dbReference type="GO" id="GO:0005634">
    <property type="term" value="C:nucleus"/>
    <property type="evidence" value="ECO:0007669"/>
    <property type="project" value="TreeGrafter"/>
</dbReference>
<dbReference type="Proteomes" id="UP000014760">
    <property type="component" value="Unassembled WGS sequence"/>
</dbReference>
<dbReference type="Pfam" id="PF14791">
    <property type="entry name" value="DNA_pol_B_thumb"/>
    <property type="match status" value="1"/>
</dbReference>
<dbReference type="InterPro" id="IPR029398">
    <property type="entry name" value="PolB_thumb"/>
</dbReference>
<dbReference type="SMART" id="SM00483">
    <property type="entry name" value="POLXc"/>
    <property type="match status" value="1"/>
</dbReference>
<dbReference type="InterPro" id="IPR022312">
    <property type="entry name" value="DNA_pol_X"/>
</dbReference>
<accession>R7TPP6</accession>
<dbReference type="EMBL" id="KB309055">
    <property type="protein sequence ID" value="ELT95634.1"/>
    <property type="molecule type" value="Genomic_DNA"/>
</dbReference>
<proteinExistence type="predicted"/>
<dbReference type="InterPro" id="IPR002054">
    <property type="entry name" value="DNA-dir_DNA_pol_X"/>
</dbReference>
<organism evidence="4">
    <name type="scientific">Capitella teleta</name>
    <name type="common">Polychaete worm</name>
    <dbReference type="NCBI Taxonomy" id="283909"/>
    <lineage>
        <taxon>Eukaryota</taxon>
        <taxon>Metazoa</taxon>
        <taxon>Spiralia</taxon>
        <taxon>Lophotrochozoa</taxon>
        <taxon>Annelida</taxon>
        <taxon>Polychaeta</taxon>
        <taxon>Sedentaria</taxon>
        <taxon>Scolecida</taxon>
        <taxon>Capitellidae</taxon>
        <taxon>Capitella</taxon>
    </lineage>
</organism>
<dbReference type="EnsemblMetazoa" id="CapteT227708">
    <property type="protein sequence ID" value="CapteP227708"/>
    <property type="gene ID" value="CapteG227708"/>
</dbReference>
<dbReference type="GO" id="GO:0006303">
    <property type="term" value="P:double-strand break repair via nonhomologous end joining"/>
    <property type="evidence" value="ECO:0007669"/>
    <property type="project" value="TreeGrafter"/>
</dbReference>
<dbReference type="Gene3D" id="3.30.210.10">
    <property type="entry name" value="DNA polymerase, thumb domain"/>
    <property type="match status" value="1"/>
</dbReference>
<name>R7TPP6_CAPTE</name>
<reference evidence="6" key="1">
    <citation type="submission" date="2012-12" db="EMBL/GenBank/DDBJ databases">
        <authorList>
            <person name="Hellsten U."/>
            <person name="Grimwood J."/>
            <person name="Chapman J.A."/>
            <person name="Shapiro H."/>
            <person name="Aerts A."/>
            <person name="Otillar R.P."/>
            <person name="Terry A.Y."/>
            <person name="Boore J.L."/>
            <person name="Simakov O."/>
            <person name="Marletaz F."/>
            <person name="Cho S.-J."/>
            <person name="Edsinger-Gonzales E."/>
            <person name="Havlak P."/>
            <person name="Kuo D.-H."/>
            <person name="Larsson T."/>
            <person name="Lv J."/>
            <person name="Arendt D."/>
            <person name="Savage R."/>
            <person name="Osoegawa K."/>
            <person name="de Jong P."/>
            <person name="Lindberg D.R."/>
            <person name="Seaver E.C."/>
            <person name="Weisblat D.A."/>
            <person name="Putnam N.H."/>
            <person name="Grigoriev I.V."/>
            <person name="Rokhsar D.S."/>
        </authorList>
    </citation>
    <scope>NUCLEOTIDE SEQUENCE</scope>
    <source>
        <strain evidence="6">I ESC-2004</strain>
    </source>
</reference>
<evidence type="ECO:0000256" key="2">
    <source>
        <dbReference type="ARBA" id="ARBA00022695"/>
    </source>
</evidence>
<dbReference type="PRINTS" id="PR00871">
    <property type="entry name" value="DNAPOLXTDT"/>
</dbReference>
<sequence length="364" mass="41140">MSVYTAELIAINETLTSIALLPYDEFVICTDSLSSILAISSIDLIHPYVQSILQKCTCLAGRDKRIIFIWCPSHVGIPGNETADTLAKQALGMNILNCPIPHTDFKPITRSFVKTQWQSEWDQETGNKLHDIQPDIGSWPPCQREKRREEIVIARVRIGHTFLTHSHLLSGNDAPMGKEEGHDIDLLLSHPTQGQDADLLTRLLVTLEEKGLIVYGKHEQSTFAENISHKGAALKSSLDHFEKWLGIVKLPGKAPHQLNTTIEKSCKLKNLVELASKPDRTWVARRVDLILVPQHQMPFALLGWIGSRMFNRSIRRYADKVMNMKLTSHGLYDLNKKEALAALCEEDVFQHLKLDYIKPSDRNC</sequence>
<dbReference type="GO" id="GO:0003677">
    <property type="term" value="F:DNA binding"/>
    <property type="evidence" value="ECO:0007669"/>
    <property type="project" value="InterPro"/>
</dbReference>
<keyword evidence="6" id="KW-1185">Reference proteome</keyword>
<keyword evidence="1" id="KW-0808">Transferase</keyword>
<dbReference type="PANTHER" id="PTHR11276">
    <property type="entry name" value="DNA POLYMERASE TYPE-X FAMILY MEMBER"/>
    <property type="match status" value="1"/>
</dbReference>
<dbReference type="Gene3D" id="3.30.460.10">
    <property type="entry name" value="Beta Polymerase, domain 2"/>
    <property type="match status" value="1"/>
</dbReference>
<dbReference type="CDD" id="cd09276">
    <property type="entry name" value="Rnase_HI_RT_non_LTR"/>
    <property type="match status" value="1"/>
</dbReference>
<dbReference type="InterPro" id="IPR037160">
    <property type="entry name" value="DNA_Pol_thumb_sf"/>
</dbReference>
<reference evidence="4 6" key="2">
    <citation type="journal article" date="2013" name="Nature">
        <title>Insights into bilaterian evolution from three spiralian genomes.</title>
        <authorList>
            <person name="Simakov O."/>
            <person name="Marletaz F."/>
            <person name="Cho S.J."/>
            <person name="Edsinger-Gonzales E."/>
            <person name="Havlak P."/>
            <person name="Hellsten U."/>
            <person name="Kuo D.H."/>
            <person name="Larsson T."/>
            <person name="Lv J."/>
            <person name="Arendt D."/>
            <person name="Savage R."/>
            <person name="Osoegawa K."/>
            <person name="de Jong P."/>
            <person name="Grimwood J."/>
            <person name="Chapman J.A."/>
            <person name="Shapiro H."/>
            <person name="Aerts A."/>
            <person name="Otillar R.P."/>
            <person name="Terry A.Y."/>
            <person name="Boore J.L."/>
            <person name="Grigoriev I.V."/>
            <person name="Lindberg D.R."/>
            <person name="Seaver E.C."/>
            <person name="Weisblat D.A."/>
            <person name="Putnam N.H."/>
            <person name="Rokhsar D.S."/>
        </authorList>
    </citation>
    <scope>NUCLEOTIDE SEQUENCE</scope>
    <source>
        <strain evidence="4 6">I ESC-2004</strain>
    </source>
</reference>
<dbReference type="Gene3D" id="3.30.420.10">
    <property type="entry name" value="Ribonuclease H-like superfamily/Ribonuclease H"/>
    <property type="match status" value="1"/>
</dbReference>
<evidence type="ECO:0000259" key="3">
    <source>
        <dbReference type="PROSITE" id="PS50879"/>
    </source>
</evidence>
<dbReference type="SUPFAM" id="SSF81301">
    <property type="entry name" value="Nucleotidyltransferase"/>
    <property type="match status" value="1"/>
</dbReference>
<dbReference type="InterPro" id="IPR036397">
    <property type="entry name" value="RNaseH_sf"/>
</dbReference>
<dbReference type="PANTHER" id="PTHR11276:SF40">
    <property type="entry name" value="BRCT DOMAIN-CONTAINING PROTEIN"/>
    <property type="match status" value="1"/>
</dbReference>
<dbReference type="AlphaFoldDB" id="R7TPP6"/>
<dbReference type="InterPro" id="IPR043519">
    <property type="entry name" value="NT_sf"/>
</dbReference>
<dbReference type="PRINTS" id="PR00869">
    <property type="entry name" value="DNAPOLX"/>
</dbReference>
<dbReference type="Pfam" id="PF00075">
    <property type="entry name" value="RNase_H"/>
    <property type="match status" value="1"/>
</dbReference>
<dbReference type="PROSITE" id="PS50879">
    <property type="entry name" value="RNASE_H_1"/>
    <property type="match status" value="1"/>
</dbReference>
<evidence type="ECO:0000313" key="5">
    <source>
        <dbReference type="EnsemblMetazoa" id="CapteP227708"/>
    </source>
</evidence>
<dbReference type="GO" id="GO:0004523">
    <property type="term" value="F:RNA-DNA hybrid ribonuclease activity"/>
    <property type="evidence" value="ECO:0007669"/>
    <property type="project" value="InterPro"/>
</dbReference>
<reference evidence="5" key="3">
    <citation type="submission" date="2015-06" db="UniProtKB">
        <authorList>
            <consortium name="EnsemblMetazoa"/>
        </authorList>
    </citation>
    <scope>IDENTIFICATION</scope>
</reference>
<feature type="domain" description="RNase H type-1" evidence="3">
    <location>
        <begin position="1"/>
        <end position="92"/>
    </location>
</feature>
<gene>
    <name evidence="4" type="ORF">CAPTEDRAFT_227708</name>
</gene>
<dbReference type="EMBL" id="AMQN01011727">
    <property type="status" value="NOT_ANNOTATED_CDS"/>
    <property type="molecule type" value="Genomic_DNA"/>
</dbReference>